<keyword evidence="2" id="KW-1185">Reference proteome</keyword>
<dbReference type="Proteomes" id="UP000242642">
    <property type="component" value="Unassembled WGS sequence"/>
</dbReference>
<gene>
    <name evidence="1" type="ORF">SAMN02583745_01314</name>
</gene>
<organism evidence="1 2">
    <name type="scientific">Thorsellia anophelis DSM 18579</name>
    <dbReference type="NCBI Taxonomy" id="1123402"/>
    <lineage>
        <taxon>Bacteria</taxon>
        <taxon>Pseudomonadati</taxon>
        <taxon>Pseudomonadota</taxon>
        <taxon>Gammaproteobacteria</taxon>
        <taxon>Enterobacterales</taxon>
        <taxon>Thorselliaceae</taxon>
        <taxon>Thorsellia</taxon>
    </lineage>
</organism>
<dbReference type="RefSeq" id="WP_093318809.1">
    <property type="nucleotide sequence ID" value="NZ_FOHV01000008.1"/>
</dbReference>
<reference evidence="2" key="1">
    <citation type="submission" date="2016-10" db="EMBL/GenBank/DDBJ databases">
        <authorList>
            <person name="Varghese N."/>
            <person name="Submissions S."/>
        </authorList>
    </citation>
    <scope>NUCLEOTIDE SEQUENCE [LARGE SCALE GENOMIC DNA]</scope>
    <source>
        <strain evidence="2">DSM 18579</strain>
    </source>
</reference>
<evidence type="ECO:0000313" key="1">
    <source>
        <dbReference type="EMBL" id="SET07883.1"/>
    </source>
</evidence>
<dbReference type="OrthoDB" id="4428523at2"/>
<proteinExistence type="predicted"/>
<dbReference type="AlphaFoldDB" id="A0A1I0BLK0"/>
<sequence>MKNLLNPISNVGIHTLGIELFPDAEKVFSRDVEKHAEFLNPLLLIELSLINPKWQGSVPLLSPIEPTIEGFLGDGGDHSTHNYYLGINTICLKADDNWRFELMGDFAYFEKEHVPNSKENNENYAREQASYEKKKALFRAGETLYNFSTPLFVEGGEPLFNKFGGEANIGNWTNDIHLPLNQEPYSHSDEMIYPLAEDGNRFYFIASVSGYYFRDSGADEILLFYEPVNKIILLTFDWS</sequence>
<evidence type="ECO:0000313" key="2">
    <source>
        <dbReference type="Proteomes" id="UP000242642"/>
    </source>
</evidence>
<protein>
    <submittedName>
        <fullName evidence="1">Uncharacterized protein</fullName>
    </submittedName>
</protein>
<name>A0A1I0BLK0_9GAMM</name>
<accession>A0A1I0BLK0</accession>
<dbReference type="EMBL" id="FOHV01000008">
    <property type="protein sequence ID" value="SET07883.1"/>
    <property type="molecule type" value="Genomic_DNA"/>
</dbReference>